<dbReference type="PROSITE" id="PS00609">
    <property type="entry name" value="GLYCOSYL_HYDROL_F32"/>
    <property type="match status" value="1"/>
</dbReference>
<evidence type="ECO:0000256" key="5">
    <source>
        <dbReference type="RuleBase" id="RU362110"/>
    </source>
</evidence>
<evidence type="ECO:0000259" key="7">
    <source>
        <dbReference type="Pfam" id="PF08244"/>
    </source>
</evidence>
<feature type="domain" description="Glycosyl hydrolase family 32 N-terminal" evidence="6">
    <location>
        <begin position="120"/>
        <end position="427"/>
    </location>
</feature>
<dbReference type="EMBL" id="HG916855">
    <property type="protein sequence ID" value="CDM63232.1"/>
    <property type="molecule type" value="Genomic_DNA"/>
</dbReference>
<evidence type="ECO:0000256" key="4">
    <source>
        <dbReference type="ARBA" id="ARBA00023295"/>
    </source>
</evidence>
<dbReference type="EC" id="3.2.1.26" evidence="2"/>
<gene>
    <name evidence="8" type="ORF">LPU83_pLPU83d_1862</name>
</gene>
<keyword evidence="9" id="KW-1185">Reference proteome</keyword>
<dbReference type="InterPro" id="IPR013189">
    <property type="entry name" value="Glyco_hydro_32_C"/>
</dbReference>
<keyword evidence="4 5" id="KW-0326">Glycosidase</keyword>
<dbReference type="HOGENOM" id="CLU_001528_7_0_5"/>
<dbReference type="PANTHER" id="PTHR43101">
    <property type="entry name" value="BETA-FRUCTOSIDASE"/>
    <property type="match status" value="1"/>
</dbReference>
<organism evidence="8 9">
    <name type="scientific">Rhizobium favelukesii</name>
    <dbReference type="NCBI Taxonomy" id="348824"/>
    <lineage>
        <taxon>Bacteria</taxon>
        <taxon>Pseudomonadati</taxon>
        <taxon>Pseudomonadota</taxon>
        <taxon>Alphaproteobacteria</taxon>
        <taxon>Hyphomicrobiales</taxon>
        <taxon>Rhizobiaceae</taxon>
        <taxon>Rhizobium/Agrobacterium group</taxon>
        <taxon>Rhizobium</taxon>
    </lineage>
</organism>
<name>W6RQB1_9HYPH</name>
<evidence type="ECO:0000313" key="8">
    <source>
        <dbReference type="EMBL" id="CDM63232.1"/>
    </source>
</evidence>
<evidence type="ECO:0000313" key="9">
    <source>
        <dbReference type="Proteomes" id="UP000019443"/>
    </source>
</evidence>
<dbReference type="KEGG" id="rhl:LPU83_pLPU83d_1862"/>
<feature type="domain" description="Glycosyl hydrolase family 32 C-terminal" evidence="7">
    <location>
        <begin position="505"/>
        <end position="550"/>
    </location>
</feature>
<dbReference type="GO" id="GO:0004564">
    <property type="term" value="F:beta-fructofuranosidase activity"/>
    <property type="evidence" value="ECO:0007669"/>
    <property type="project" value="UniProtKB-EC"/>
</dbReference>
<dbReference type="Proteomes" id="UP000019443">
    <property type="component" value="Plasmid pLPU83d"/>
</dbReference>
<dbReference type="Pfam" id="PF00251">
    <property type="entry name" value="Glyco_hydro_32N"/>
    <property type="match status" value="1"/>
</dbReference>
<dbReference type="RefSeq" id="WP_024314592.1">
    <property type="nucleotide sequence ID" value="NZ_ATTO01000013.1"/>
</dbReference>
<protein>
    <recommendedName>
        <fullName evidence="2">beta-fructofuranosidase</fullName>
        <ecNumber evidence="2">3.2.1.26</ecNumber>
    </recommendedName>
</protein>
<dbReference type="SUPFAM" id="SSF75005">
    <property type="entry name" value="Arabinanase/levansucrase/invertase"/>
    <property type="match status" value="1"/>
</dbReference>
<evidence type="ECO:0000256" key="1">
    <source>
        <dbReference type="ARBA" id="ARBA00009902"/>
    </source>
</evidence>
<dbReference type="InterPro" id="IPR001362">
    <property type="entry name" value="Glyco_hydro_32"/>
</dbReference>
<evidence type="ECO:0000256" key="2">
    <source>
        <dbReference type="ARBA" id="ARBA00012758"/>
    </source>
</evidence>
<dbReference type="InterPro" id="IPR051214">
    <property type="entry name" value="GH32_Enzymes"/>
</dbReference>
<proteinExistence type="inferred from homology"/>
<dbReference type="GO" id="GO:0005975">
    <property type="term" value="P:carbohydrate metabolic process"/>
    <property type="evidence" value="ECO:0007669"/>
    <property type="project" value="InterPro"/>
</dbReference>
<keyword evidence="8" id="KW-0614">Plasmid</keyword>
<dbReference type="InterPro" id="IPR018053">
    <property type="entry name" value="Glyco_hydro_32_AS"/>
</dbReference>
<dbReference type="Gene3D" id="2.115.10.20">
    <property type="entry name" value="Glycosyl hydrolase domain, family 43"/>
    <property type="match status" value="1"/>
</dbReference>
<dbReference type="InterPro" id="IPR013148">
    <property type="entry name" value="Glyco_hydro_32_N"/>
</dbReference>
<geneLocation type="plasmid" evidence="8 9">
    <name>pLPU83d</name>
</geneLocation>
<dbReference type="PANTHER" id="PTHR43101:SF1">
    <property type="entry name" value="BETA-FRUCTOSIDASE"/>
    <property type="match status" value="1"/>
</dbReference>
<dbReference type="AlphaFoldDB" id="W6RQB1"/>
<dbReference type="SMART" id="SM00640">
    <property type="entry name" value="Glyco_32"/>
    <property type="match status" value="1"/>
</dbReference>
<dbReference type="PATRIC" id="fig|348824.6.peg.7622"/>
<evidence type="ECO:0000256" key="3">
    <source>
        <dbReference type="ARBA" id="ARBA00022801"/>
    </source>
</evidence>
<comment type="similarity">
    <text evidence="1 5">Belongs to the glycosyl hydrolase 32 family.</text>
</comment>
<dbReference type="Pfam" id="PF08244">
    <property type="entry name" value="Glyco_hydro_32C"/>
    <property type="match status" value="1"/>
</dbReference>
<evidence type="ECO:0000259" key="6">
    <source>
        <dbReference type="Pfam" id="PF00251"/>
    </source>
</evidence>
<keyword evidence="3 5" id="KW-0378">Hydrolase</keyword>
<sequence>MQSCRIELDTGTRLEFWAKVIENSDQPREFQIEKDGKILWAVDCFSQHPEYYSYHHRETCEVMVSWDPRTTEFTWAYSYVPETVAETGITIWTFGEQLSRMTGFEIDAWCSSDPARPKLHFSPIRNWMNDPNGLCIIGDTWHLFYQFHPAGTDWGPMHWGHASSKDLFHWTHLPVFLHPEQNLWRLGATGGAFSGNAFFDRDGSLKLYYTERLPAYDLFEGYREVQKIAVPGRGLVKAETITEILEKRPPGVQHDFRDPKVWWDDAADAFRMVLGASIDGCPAVLLYGSPDGISWNYIGPLYHAPAHFQECGARAVECPDFFPLEGRWALVMGFVGYTEPGTGRHNLLYALVGDFENDCFRPISDQLQLLDFGSDFYAMQSFRAGERQLAMAWVFNWETRKPGNSVYSGELALPREIGLDERNRLTMLPVSEFDAAYGSTVIPGRSSGAFALSGTPFEIRINGQLEGARVKATSGGSPAFDVSVEAGILSIILPQDNGSIHYRNDIATDSNLRIIHDAGIVEVFAEDGAVCGTRRNYQNIQPDEVTVISSGVVEVYERKSG</sequence>
<accession>W6RQB1</accession>
<reference evidence="8" key="1">
    <citation type="submission" date="2013-11" db="EMBL/GenBank/DDBJ databases">
        <title>Draft genome sequence of the broad-host-range Rhizobium sp. LPU83 strain, a member of the low-genetic diversity Oregon-like Rhizobium sp. group.</title>
        <authorList>
            <person name="Wibberg D."/>
            <person name="Puehler A."/>
            <person name="Schlueter A."/>
        </authorList>
    </citation>
    <scope>NUCLEOTIDE SEQUENCE [LARGE SCALE GENOMIC DNA]</scope>
    <source>
        <strain evidence="8">LPU83</strain>
        <plasmid evidence="8">pLPU83d</plasmid>
    </source>
</reference>
<dbReference type="InterPro" id="IPR023296">
    <property type="entry name" value="Glyco_hydro_beta-prop_sf"/>
</dbReference>